<feature type="domain" description="Helicase C-terminal" evidence="8">
    <location>
        <begin position="182"/>
        <end position="279"/>
    </location>
</feature>
<dbReference type="GO" id="GO:0006302">
    <property type="term" value="P:double-strand break repair"/>
    <property type="evidence" value="ECO:0007669"/>
    <property type="project" value="InterPro"/>
</dbReference>
<dbReference type="GO" id="GO:0046872">
    <property type="term" value="F:metal ion binding"/>
    <property type="evidence" value="ECO:0007669"/>
    <property type="project" value="UniProtKB-KW"/>
</dbReference>
<dbReference type="PANTHER" id="PTHR30580:SF0">
    <property type="entry name" value="PRIMOSOMAL PROTEIN N"/>
    <property type="match status" value="1"/>
</dbReference>
<evidence type="ECO:0000313" key="9">
    <source>
        <dbReference type="EMBL" id="TXH81445.1"/>
    </source>
</evidence>
<dbReference type="GO" id="GO:0043138">
    <property type="term" value="F:3'-5' DNA helicase activity"/>
    <property type="evidence" value="ECO:0007669"/>
    <property type="project" value="TreeGrafter"/>
</dbReference>
<gene>
    <name evidence="9" type="primary">priA</name>
    <name evidence="9" type="ORF">E6Q80_17235</name>
</gene>
<comment type="caution">
    <text evidence="9">The sequence shown here is derived from an EMBL/GenBank/DDBJ whole genome shotgun (WGS) entry which is preliminary data.</text>
</comment>
<evidence type="ECO:0000259" key="8">
    <source>
        <dbReference type="SMART" id="SM00490"/>
    </source>
</evidence>
<keyword evidence="6" id="KW-0067">ATP-binding</keyword>
<sequence length="421" mass="47006">LARLGLLVVVVGLVVCFLLLVGVRCSARGLAIWRARQRSVPIVLGSATPSLESWHAAETGRYKRVELASRAVAATLPKVRPVDVRREKLQHGLSEHLLRAVEVRLQKGEQSLIFLNRRGYAPVLSCPSCGWVSRCPHCTANMVLHLADRRLRCHHCSFEAGIPLACPDCGDQDIQPFGRGTQRLEETLAERFPTARVLRVDRDAARTRSQWDALLEQIGNGEADILVGTQMMAKGHDFPKLTFVGVLNADSSLFAADFRAPERLFQQLMQVGGRAGRGELPGEVMVQTQYPDHPLYQCLARHDFQRYAALQLEERKQARFPPFAANALLCATADEVGTALDWLKAARAEALPYAQAFGVMVFDPVPMRMVRLARRERAQLLVEAPARPALQAFLSAWSERLWALKPPRELRWHLDVDPAEV</sequence>
<evidence type="ECO:0000256" key="7">
    <source>
        <dbReference type="ARBA" id="ARBA00023125"/>
    </source>
</evidence>
<evidence type="ECO:0000256" key="4">
    <source>
        <dbReference type="ARBA" id="ARBA00022741"/>
    </source>
</evidence>
<dbReference type="Pfam" id="PF18319">
    <property type="entry name" value="Zn_ribbon_PriA"/>
    <property type="match status" value="1"/>
</dbReference>
<keyword evidence="5" id="KW-0862">Zinc</keyword>
<dbReference type="GO" id="GO:0003677">
    <property type="term" value="F:DNA binding"/>
    <property type="evidence" value="ECO:0007669"/>
    <property type="project" value="UniProtKB-KW"/>
</dbReference>
<dbReference type="EMBL" id="SSFD01000277">
    <property type="protein sequence ID" value="TXH81445.1"/>
    <property type="molecule type" value="Genomic_DNA"/>
</dbReference>
<dbReference type="Proteomes" id="UP000321192">
    <property type="component" value="Unassembled WGS sequence"/>
</dbReference>
<keyword evidence="1" id="KW-0639">Primosome</keyword>
<feature type="non-terminal residue" evidence="9">
    <location>
        <position position="1"/>
    </location>
</feature>
<dbReference type="InterPro" id="IPR027417">
    <property type="entry name" value="P-loop_NTPase"/>
</dbReference>
<evidence type="ECO:0000256" key="2">
    <source>
        <dbReference type="ARBA" id="ARBA00022705"/>
    </source>
</evidence>
<dbReference type="InterPro" id="IPR005259">
    <property type="entry name" value="PriA"/>
</dbReference>
<dbReference type="InterPro" id="IPR040498">
    <property type="entry name" value="PriA_CRR"/>
</dbReference>
<dbReference type="NCBIfam" id="TIGR00595">
    <property type="entry name" value="priA"/>
    <property type="match status" value="1"/>
</dbReference>
<dbReference type="GO" id="GO:0005524">
    <property type="term" value="F:ATP binding"/>
    <property type="evidence" value="ECO:0007669"/>
    <property type="project" value="UniProtKB-KW"/>
</dbReference>
<proteinExistence type="predicted"/>
<dbReference type="Pfam" id="PF18074">
    <property type="entry name" value="PriA_C"/>
    <property type="match status" value="1"/>
</dbReference>
<dbReference type="InterPro" id="IPR001650">
    <property type="entry name" value="Helicase_C-like"/>
</dbReference>
<dbReference type="SMART" id="SM00490">
    <property type="entry name" value="HELICc"/>
    <property type="match status" value="1"/>
</dbReference>
<dbReference type="PANTHER" id="PTHR30580">
    <property type="entry name" value="PRIMOSOMAL PROTEIN N"/>
    <property type="match status" value="1"/>
</dbReference>
<dbReference type="Pfam" id="PF00271">
    <property type="entry name" value="Helicase_C"/>
    <property type="match status" value="1"/>
</dbReference>
<protein>
    <submittedName>
        <fullName evidence="9">Primosomal protein N</fullName>
    </submittedName>
</protein>
<dbReference type="Gene3D" id="3.40.50.300">
    <property type="entry name" value="P-loop containing nucleotide triphosphate hydrolases"/>
    <property type="match status" value="2"/>
</dbReference>
<accession>A0A5C7SEM5</accession>
<evidence type="ECO:0000256" key="3">
    <source>
        <dbReference type="ARBA" id="ARBA00022723"/>
    </source>
</evidence>
<dbReference type="AlphaFoldDB" id="A0A5C7SEM5"/>
<organism evidence="9 10">
    <name type="scientific">Thauera aminoaromatica</name>
    <dbReference type="NCBI Taxonomy" id="164330"/>
    <lineage>
        <taxon>Bacteria</taxon>
        <taxon>Pseudomonadati</taxon>
        <taxon>Pseudomonadota</taxon>
        <taxon>Betaproteobacteria</taxon>
        <taxon>Rhodocyclales</taxon>
        <taxon>Zoogloeaceae</taxon>
        <taxon>Thauera</taxon>
    </lineage>
</organism>
<dbReference type="InterPro" id="IPR041236">
    <property type="entry name" value="PriA_C"/>
</dbReference>
<reference evidence="9 10" key="1">
    <citation type="submission" date="2018-09" db="EMBL/GenBank/DDBJ databases">
        <title>Metagenome Assembled Genomes from an Advanced Water Purification Facility.</title>
        <authorList>
            <person name="Stamps B.W."/>
            <person name="Spear J.R."/>
        </authorList>
    </citation>
    <scope>NUCLEOTIDE SEQUENCE [LARGE SCALE GENOMIC DNA]</scope>
    <source>
        <strain evidence="9">Bin_27_1</strain>
    </source>
</reference>
<dbReference type="SUPFAM" id="SSF52540">
    <property type="entry name" value="P-loop containing nucleoside triphosphate hydrolases"/>
    <property type="match status" value="1"/>
</dbReference>
<evidence type="ECO:0000256" key="6">
    <source>
        <dbReference type="ARBA" id="ARBA00022840"/>
    </source>
</evidence>
<dbReference type="GO" id="GO:1990077">
    <property type="term" value="C:primosome complex"/>
    <property type="evidence" value="ECO:0007669"/>
    <property type="project" value="UniProtKB-KW"/>
</dbReference>
<keyword evidence="2" id="KW-0235">DNA replication</keyword>
<evidence type="ECO:0000256" key="5">
    <source>
        <dbReference type="ARBA" id="ARBA00022833"/>
    </source>
</evidence>
<dbReference type="GO" id="GO:0006270">
    <property type="term" value="P:DNA replication initiation"/>
    <property type="evidence" value="ECO:0007669"/>
    <property type="project" value="TreeGrafter"/>
</dbReference>
<keyword evidence="4" id="KW-0547">Nucleotide-binding</keyword>
<evidence type="ECO:0000256" key="1">
    <source>
        <dbReference type="ARBA" id="ARBA00022515"/>
    </source>
</evidence>
<dbReference type="GO" id="GO:0006269">
    <property type="term" value="P:DNA replication, synthesis of primer"/>
    <property type="evidence" value="ECO:0007669"/>
    <property type="project" value="UniProtKB-KW"/>
</dbReference>
<evidence type="ECO:0000313" key="10">
    <source>
        <dbReference type="Proteomes" id="UP000321192"/>
    </source>
</evidence>
<keyword evidence="3" id="KW-0479">Metal-binding</keyword>
<dbReference type="CDD" id="cd18804">
    <property type="entry name" value="SF2_C_priA"/>
    <property type="match status" value="1"/>
</dbReference>
<dbReference type="RefSeq" id="WP_276660677.1">
    <property type="nucleotide sequence ID" value="NZ_SSFD01000277.1"/>
</dbReference>
<dbReference type="GO" id="GO:0006310">
    <property type="term" value="P:DNA recombination"/>
    <property type="evidence" value="ECO:0007669"/>
    <property type="project" value="InterPro"/>
</dbReference>
<name>A0A5C7SEM5_THASP</name>
<keyword evidence="7" id="KW-0238">DNA-binding</keyword>